<feature type="compositionally biased region" description="Polar residues" evidence="4">
    <location>
        <begin position="3365"/>
        <end position="3393"/>
    </location>
</feature>
<dbReference type="GO" id="GO:0016020">
    <property type="term" value="C:membrane"/>
    <property type="evidence" value="ECO:0007669"/>
    <property type="project" value="TreeGrafter"/>
</dbReference>
<dbReference type="InterPro" id="IPR036872">
    <property type="entry name" value="CH_dom_sf"/>
</dbReference>
<feature type="region of interest" description="Disordered" evidence="4">
    <location>
        <begin position="4391"/>
        <end position="4427"/>
    </location>
</feature>
<dbReference type="Gene3D" id="1.20.58.60">
    <property type="match status" value="5"/>
</dbReference>
<feature type="region of interest" description="Disordered" evidence="4">
    <location>
        <begin position="2460"/>
        <end position="2488"/>
    </location>
</feature>
<dbReference type="STRING" id="70667.A0A183STH5"/>
<feature type="compositionally biased region" description="Polar residues" evidence="4">
    <location>
        <begin position="4405"/>
        <end position="4427"/>
    </location>
</feature>
<evidence type="ECO:0000256" key="3">
    <source>
        <dbReference type="SAM" id="Coils"/>
    </source>
</evidence>
<evidence type="ECO:0000313" key="7">
    <source>
        <dbReference type="Proteomes" id="UP000275846"/>
    </source>
</evidence>
<feature type="region of interest" description="Disordered" evidence="4">
    <location>
        <begin position="3873"/>
        <end position="3924"/>
    </location>
</feature>
<feature type="domain" description="Calponin-homology (CH)" evidence="5">
    <location>
        <begin position="57"/>
        <end position="163"/>
    </location>
</feature>
<feature type="region of interest" description="Disordered" evidence="4">
    <location>
        <begin position="4234"/>
        <end position="4269"/>
    </location>
</feature>
<dbReference type="Pfam" id="PF00307">
    <property type="entry name" value="CH"/>
    <property type="match status" value="1"/>
</dbReference>
<feature type="region of interest" description="Disordered" evidence="4">
    <location>
        <begin position="4075"/>
        <end position="4210"/>
    </location>
</feature>
<keyword evidence="7" id="KW-1185">Reference proteome</keyword>
<feature type="compositionally biased region" description="Polar residues" evidence="4">
    <location>
        <begin position="3326"/>
        <end position="3339"/>
    </location>
</feature>
<feature type="region of interest" description="Disordered" evidence="4">
    <location>
        <begin position="2176"/>
        <end position="2197"/>
    </location>
</feature>
<dbReference type="InterPro" id="IPR001715">
    <property type="entry name" value="CH_dom"/>
</dbReference>
<evidence type="ECO:0000313" key="6">
    <source>
        <dbReference type="EMBL" id="VDL93908.1"/>
    </source>
</evidence>
<feature type="region of interest" description="Disordered" evidence="4">
    <location>
        <begin position="3637"/>
        <end position="3664"/>
    </location>
</feature>
<dbReference type="PANTHER" id="PTHR23169:SF23">
    <property type="entry name" value="SHORT STOP, ISOFORM H"/>
    <property type="match status" value="1"/>
</dbReference>
<feature type="compositionally biased region" description="Basic and acidic residues" evidence="4">
    <location>
        <begin position="3894"/>
        <end position="3907"/>
    </location>
</feature>
<dbReference type="SMART" id="SM00033">
    <property type="entry name" value="CH"/>
    <property type="match status" value="1"/>
</dbReference>
<evidence type="ECO:0000259" key="5">
    <source>
        <dbReference type="PROSITE" id="PS50021"/>
    </source>
</evidence>
<dbReference type="PANTHER" id="PTHR23169">
    <property type="entry name" value="ENVOPLAKIN"/>
    <property type="match status" value="1"/>
</dbReference>
<keyword evidence="2" id="KW-0677">Repeat</keyword>
<dbReference type="Pfam" id="PF21020">
    <property type="entry name" value="Spectrin_4"/>
    <property type="match status" value="1"/>
</dbReference>
<dbReference type="OrthoDB" id="6283009at2759"/>
<dbReference type="GO" id="GO:0045104">
    <property type="term" value="P:intermediate filament cytoskeleton organization"/>
    <property type="evidence" value="ECO:0007669"/>
    <property type="project" value="InterPro"/>
</dbReference>
<keyword evidence="3" id="KW-0175">Coiled coil</keyword>
<feature type="region of interest" description="Disordered" evidence="4">
    <location>
        <begin position="3756"/>
        <end position="3786"/>
    </location>
</feature>
<feature type="coiled-coil region" evidence="3">
    <location>
        <begin position="326"/>
        <end position="360"/>
    </location>
</feature>
<feature type="compositionally biased region" description="Low complexity" evidence="4">
    <location>
        <begin position="3764"/>
        <end position="3775"/>
    </location>
</feature>
<dbReference type="GO" id="GO:0042060">
    <property type="term" value="P:wound healing"/>
    <property type="evidence" value="ECO:0007669"/>
    <property type="project" value="TreeGrafter"/>
</dbReference>
<dbReference type="InterPro" id="IPR043197">
    <property type="entry name" value="Plakin"/>
</dbReference>
<name>A0A183STH5_SCHSO</name>
<dbReference type="InterPro" id="IPR049538">
    <property type="entry name" value="PCN-like_spectrin-like_rpt"/>
</dbReference>
<dbReference type="InterPro" id="IPR035915">
    <property type="entry name" value="Plakin_repeat_sf"/>
</dbReference>
<dbReference type="GO" id="GO:0005882">
    <property type="term" value="C:intermediate filament"/>
    <property type="evidence" value="ECO:0007669"/>
    <property type="project" value="TreeGrafter"/>
</dbReference>
<protein>
    <submittedName>
        <fullName evidence="8">Calponin-homology (CH) domain-containing protein</fullName>
    </submittedName>
</protein>
<dbReference type="SUPFAM" id="SSF75399">
    <property type="entry name" value="Plakin repeat"/>
    <property type="match status" value="6"/>
</dbReference>
<accession>A0A183STH5</accession>
<reference evidence="6 7" key="2">
    <citation type="submission" date="2018-11" db="EMBL/GenBank/DDBJ databases">
        <authorList>
            <consortium name="Pathogen Informatics"/>
        </authorList>
    </citation>
    <scope>NUCLEOTIDE SEQUENCE [LARGE SCALE GENOMIC DNA]</scope>
    <source>
        <strain evidence="6 7">NST_G2</strain>
    </source>
</reference>
<dbReference type="Gene3D" id="2.30.30.40">
    <property type="entry name" value="SH3 Domains"/>
    <property type="match status" value="1"/>
</dbReference>
<feature type="region of interest" description="Disordered" evidence="4">
    <location>
        <begin position="3833"/>
        <end position="3853"/>
    </location>
</feature>
<evidence type="ECO:0000256" key="1">
    <source>
        <dbReference type="ARBA" id="ARBA00022553"/>
    </source>
</evidence>
<feature type="compositionally biased region" description="Low complexity" evidence="4">
    <location>
        <begin position="2467"/>
        <end position="2476"/>
    </location>
</feature>
<feature type="compositionally biased region" description="Polar residues" evidence="4">
    <location>
        <begin position="3347"/>
        <end position="3356"/>
    </location>
</feature>
<evidence type="ECO:0000256" key="2">
    <source>
        <dbReference type="ARBA" id="ARBA00022737"/>
    </source>
</evidence>
<feature type="compositionally biased region" description="Polar residues" evidence="4">
    <location>
        <begin position="2183"/>
        <end position="2197"/>
    </location>
</feature>
<reference evidence="8" key="1">
    <citation type="submission" date="2016-06" db="UniProtKB">
        <authorList>
            <consortium name="WormBaseParasite"/>
        </authorList>
    </citation>
    <scope>IDENTIFICATION</scope>
</reference>
<feature type="compositionally biased region" description="Low complexity" evidence="4">
    <location>
        <begin position="1009"/>
        <end position="1025"/>
    </location>
</feature>
<dbReference type="GO" id="GO:0005198">
    <property type="term" value="F:structural molecule activity"/>
    <property type="evidence" value="ECO:0007669"/>
    <property type="project" value="TreeGrafter"/>
</dbReference>
<dbReference type="InterPro" id="IPR018159">
    <property type="entry name" value="Spectrin/alpha-actinin"/>
</dbReference>
<feature type="region of interest" description="Disordered" evidence="4">
    <location>
        <begin position="1006"/>
        <end position="1025"/>
    </location>
</feature>
<dbReference type="Gene3D" id="1.10.418.10">
    <property type="entry name" value="Calponin-like domain"/>
    <property type="match status" value="1"/>
</dbReference>
<dbReference type="SUPFAM" id="SSF47576">
    <property type="entry name" value="Calponin-homology domain, CH-domain"/>
    <property type="match status" value="1"/>
</dbReference>
<keyword evidence="1" id="KW-0597">Phosphoprotein</keyword>
<feature type="region of interest" description="Disordered" evidence="4">
    <location>
        <begin position="4284"/>
        <end position="4305"/>
    </location>
</feature>
<dbReference type="WBParaSite" id="SSLN_0000780501-mRNA-1">
    <property type="protein sequence ID" value="SSLN_0000780501-mRNA-1"/>
    <property type="gene ID" value="SSLN_0000780501"/>
</dbReference>
<dbReference type="CDD" id="cd00176">
    <property type="entry name" value="SPEC"/>
    <property type="match status" value="1"/>
</dbReference>
<feature type="compositionally biased region" description="Polar residues" evidence="4">
    <location>
        <begin position="3840"/>
        <end position="3850"/>
    </location>
</feature>
<feature type="compositionally biased region" description="Polar residues" evidence="4">
    <location>
        <begin position="4093"/>
        <end position="4107"/>
    </location>
</feature>
<dbReference type="PROSITE" id="PS50021">
    <property type="entry name" value="CH"/>
    <property type="match status" value="1"/>
</dbReference>
<dbReference type="Proteomes" id="UP000275846">
    <property type="component" value="Unassembled WGS sequence"/>
</dbReference>
<dbReference type="SMART" id="SM00250">
    <property type="entry name" value="PLEC"/>
    <property type="match status" value="10"/>
</dbReference>
<feature type="compositionally biased region" description="Basic and acidic residues" evidence="4">
    <location>
        <begin position="3873"/>
        <end position="3887"/>
    </location>
</feature>
<organism evidence="8">
    <name type="scientific">Schistocephalus solidus</name>
    <name type="common">Tapeworm</name>
    <dbReference type="NCBI Taxonomy" id="70667"/>
    <lineage>
        <taxon>Eukaryota</taxon>
        <taxon>Metazoa</taxon>
        <taxon>Spiralia</taxon>
        <taxon>Lophotrochozoa</taxon>
        <taxon>Platyhelminthes</taxon>
        <taxon>Cestoda</taxon>
        <taxon>Eucestoda</taxon>
        <taxon>Diphyllobothriidea</taxon>
        <taxon>Diphyllobothriidae</taxon>
        <taxon>Schistocephalus</taxon>
    </lineage>
</organism>
<feature type="compositionally biased region" description="Polar residues" evidence="4">
    <location>
        <begin position="4178"/>
        <end position="4197"/>
    </location>
</feature>
<feature type="compositionally biased region" description="Basic and acidic residues" evidence="4">
    <location>
        <begin position="3655"/>
        <end position="3664"/>
    </location>
</feature>
<gene>
    <name evidence="6" type="ORF">SSLN_LOCUS7523</name>
</gene>
<evidence type="ECO:0000256" key="4">
    <source>
        <dbReference type="SAM" id="MobiDB-lite"/>
    </source>
</evidence>
<dbReference type="GO" id="GO:0005737">
    <property type="term" value="C:cytoplasm"/>
    <property type="evidence" value="ECO:0007669"/>
    <property type="project" value="TreeGrafter"/>
</dbReference>
<feature type="compositionally biased region" description="Basic and acidic residues" evidence="4">
    <location>
        <begin position="3999"/>
        <end position="4022"/>
    </location>
</feature>
<dbReference type="EMBL" id="UYSU01034183">
    <property type="protein sequence ID" value="VDL93908.1"/>
    <property type="molecule type" value="Genomic_DNA"/>
</dbReference>
<feature type="compositionally biased region" description="Basic and acidic residues" evidence="4">
    <location>
        <begin position="4108"/>
        <end position="4135"/>
    </location>
</feature>
<dbReference type="InterPro" id="IPR001101">
    <property type="entry name" value="Plectin_repeat"/>
</dbReference>
<feature type="compositionally biased region" description="Basic and acidic residues" evidence="4">
    <location>
        <begin position="4201"/>
        <end position="4210"/>
    </location>
</feature>
<dbReference type="SUPFAM" id="SSF46966">
    <property type="entry name" value="Spectrin repeat"/>
    <property type="match status" value="3"/>
</dbReference>
<evidence type="ECO:0000313" key="8">
    <source>
        <dbReference type="WBParaSite" id="SSLN_0000780501-mRNA-1"/>
    </source>
</evidence>
<feature type="compositionally biased region" description="Basic and acidic residues" evidence="4">
    <location>
        <begin position="4044"/>
        <end position="4060"/>
    </location>
</feature>
<feature type="region of interest" description="Disordered" evidence="4">
    <location>
        <begin position="3326"/>
        <end position="3395"/>
    </location>
</feature>
<feature type="region of interest" description="Disordered" evidence="4">
    <location>
        <begin position="3999"/>
        <end position="4060"/>
    </location>
</feature>
<feature type="region of interest" description="Disordered" evidence="4">
    <location>
        <begin position="3964"/>
        <end position="3983"/>
    </location>
</feature>
<dbReference type="Gene3D" id="3.90.1290.10">
    <property type="entry name" value="Plakin repeat"/>
    <property type="match status" value="6"/>
</dbReference>
<sequence>MKVDVLASSHATADESVLSGLFHLPSGVNIAIDNSLEETISLPTKVTGSTRSLWLDETSERNLLAWCRAVTDGYPGVEIKNFANSWRDGRAFLAILHRYKPTFFDYSSAARLPPQEALEFAFTIAEEKYGITRLIYSEDMLREGAVDERSVIVYLSSIYDTLALGPRDLVTGERKKYPIPPLPTSAADIADLGSKLFLPALNGDRALGEELHTVWKEYRTLAAELIQWLRATCDRLANRHFPADLEGMQQLVLTELKRHRREELPIKERQRQQLVRLYADLQTAIDKGFITIDPFMKIENVHRLWKEYELALQKRELAATAETNRLERLQRAGDNVDRECAQLQAQETALEKRMQELNVNLPSTHMLDVDGELQRWASQLEAIEAGVNRLFGEVQFLRSGRYVRTEQVYRRVCTVHQQFLELQRRYRRQVAALAPVTQKKTAVPLGSSLSESMFSTTASSSGRETLRTTIKQLVEGNKNFAKISSEDEKFFTALLDDLDRQYDALKGTSNRRLRLANSLLSFVERASNLLAWLEEKESVEIFRDWTPAHQLQSAEIYAYFQSYLTALDSHWAWLLQLTHCLETRLDRSVRFQQFFSESNEAEIFLQSQLKQLEVVRNSASQFSSLEQIQKLMDEIAEMGEAIREHGYLVDRLVGLSEEVVSVMPGSRPQSVPEQLVALCSFGNADDNAPCGMELNTAQSPNLHDSPLLTSAAWPIGIKFFEKGDKMTMTGFKSKTTLGLRTSSGEDFEAPAICFLPVRPCSEAIERAQNIVAEFQRVLVTWADTELLVNGILLRVAMRALHDEFSALSPSEQRMRMQAINSDAQRHLVAMRLARRPNADVEGFRKETELFQAWYSQIVGSASGQNNDGNEGTPTDGQLSEDLQHLQKTLDRLADQLQQLMSQALPNQITTLDRTLKTHKEWMKTTQQVRARLQMMAKSRTPTASESVAISALTTVAETLINAGGAAGSRLADVDAILVRVDNLQHALAESELRLFRVLARMHSPASPRVSSVSCDQSTSSSQSEVDSVSVQSLHADLKDITMSIHGLLKTLEQFPHQLTNLSIHQVSTSPSNVPSKPTQDFFYRLPPPNTALLEELVTKVNNRWASIVQQLDSSIHLLMDTFDQFKTCLKTRKELTSWMQEALDLLDSVERTRRLSTAGCPQVLSAQLRKLEQVSTEMDHYEGLLTNLKTTYANLRQSLEDSARQTDRYRLSLADLPSASPDVRNICLVGPPGAGIADLVAFDTSVYNIDTKFTSLKDRLAAHIQVSLTPSKRPIIHDELVTPLNNATAGALNNQLNTVLPSVTKSDNADSDEHVIYSLHLPSTRTEPTIPYPFYWVTTACSADLATSELPLLNTSGAWYLTRLAGVGGKPVCLGDALRLGLINVHTRTCCQSNEPNYTLKWEEAANQGWITHQAVRYLTSSLEFESSVQTSRRTSLPMVQLLENSSDPTKPNLNPVDGTISLPKQTLSDAHAAGRLSIDAFEAAAGFIASGVCVAMEGAEISWTTSSSTTAPAMATMRTDRPPCLTDWLNAGAFNPRSRRLRVLTVHSSFSETHPRFEEIEMTLQEAVRNGILDANRREFIVTQTTPKKNGNALMRLTLKEAASRGLLDTKHATFRVLGSRKAKKLPVEVTYASGYLARPLTVVELLLAGRWFSNGILDLETGEKLSLPVAISKGIVDDRDDCLIVPTSKIRKPLSLHEALESGILTSSGCVRSDRGQSVPLRQAVNSGLVRLLDTVTYPPIPGPSFSETHPRFEEIEMTLQEAVRNGILDANRREFIVTQTTPKKNGNALMRLTLKEAASRGLLDTKHATFRVLGSRKAKKLPVEVTYASGYLARPLTVVELLLAGRWFSNGILDLETGEKLSLPVAISKGIVDDRDDCLIVPTSKIRKPLSLHEALESGILTSSGCVRSDRGQSVPLRQAVNSGLVRLLDTVTYPPIPGPVITKTGTLIRHPILEAMVSHTIDATTCEVVSARGERFRLADMACVTNANVDAQTADLLTSPCGLFGKDGNELSGLQALANEILQPASPSALLGIVTEALTGRLLKTRAEIGKHLSPKGARLLLGLSPFRPAFGFIKTRKVITRLDWIGPGIEDQKTTTSRTVIPVNESINQCLRKTEDVPISSLPMPRRRVEEEVNLPPPVDPQTLRENHQPNETRALSIAAVQHPHIELWSDPSESRCQDTSNPETCDLQSPVPSNEALRKCLLSSQEVPSRGSRKRSANSVWKPITLNEAITMGRIVEDSQRSCLLSFVDGTGLPPMGLVDAITSGRLDAKRSRMKDPSTGRWMSLEEAVRLNLMDLTTGRVKCEGQWISLADAVLQGLFPDAVPSAEDCVTLEEAIERGLVDLAKNTARNPMDGTVTSVDVALCSGWLEEPEKDMRIQLLQPVDTESIIPAKSSRIDYPSAQLESAKPNIPWAAGVQERKPTSRLIPGGGCCASVQQGGDDMFLTGGSMQRRRLPLSPRQAAAGRSSASSTEPLRGGSQTLSRQTWSLKRKIRRNCVVSGFYVTHQSLRVETAITQAMVREGRFDIRRGLVYDADSSAMITVGEALSNGLIVATVFTTAEVEQTLKSDHEASAEMRDSKTYWLEIFGRRHDTYLIERIYDAHSKQLISIGEALDTGLLDPVHGLYKQKNGETMTLEDALQQGLIQAVHQLRPPSSDLAMIKFDTIHVRTVEEDMPMRSVTVLEPLSSGGRAVTTTVRAGAAPLDYDGSLNLKSQLTGADLQPVAPAEKHVSSIDIHLVGHLSPVPLDDGAAISVIKLPLVRRLPAMALPTLEGPRKSKSSTGPRLDLSTALRRGWIDPQGGRLRTATGATAQLDLFEAAEQGFLDASSLLMKICTPNASDSEVLVTAEGMRNFYSLATVLAAARIIARADKNMPPPVVWRHRLLSGLIAANRSDLVGLEDSNSVKILASLTPADRNHIQHLMKTGPCRLDSRSVAEKEKAEKETKSNEIQTLPVASKTSLLRAIRMGQVDTGKCTFTYSNMGYSIPIIEAIERGFIDTKTSLLKVPKTDRYVSLKRFFITDRHREPLEVWMQWPMATLVRRREEASFAYQLLHRGGSISFTGAQALSLVDSHTRSVLNPKTGTKVPLLEAFTQGPLCSSRTVCVDLDSGEFVSAKQYLSPSTKPLSLEFFVEEIWKNKSRSIELSEDIFISQSPSTGGEHFTSELSVNVPMPVTFGTPTRAEGSGHKSSFETFNFPVDLKTAIRLSWIDESTGFVNDPLTGDRLLLKEAVDRGIIDAENVLFVDPSTRQSVNLASLFSHKEPINFSKLIAAIDSGEHVLPPLTRKRSLESSGLPMARPVFSLMSPEHLVKSMDVIQDTKTAGNIGLPNQSTEWDSGRHTQSHGSWTSMNKTEADDGLGRSQSSTVTSGQDTGQSYFSSPIHSPTTDQVGLEGNYLSKNAETSASQITPLLEVLQPFEHQALPSEAQADLTNVASCNFKPVQSLEIRANEVSPVGDNRNRTLGALEHIGRALAATAALPVLAGAAVVEALKSGLDQQKCNPTAESSQSAILDGRVDSKTAFILPANPEEVETSGKNLNEDDGCIEDPTVSFASANMPNAPDNAPICVKDRGIGGWEMPANYVCPSEIDLLENSPGKNPPGSLAWNNADIVSLVTDNDHQKTESKDRIQTNCSVNGKDEISPAPLLSKTNETSRESSEEIYPKTAFCAQPQENALLTEPDDQIIAKRQESSSTMLIERIESTIKHVTTDDRKYSPQSQALIIEKIDGEAVPSTEDVETGDDSNRKICSKYEISGEQEQESASSLRLDSDASNFPDSTEASHLIPKIETSVKHPPVKSTAPSNDSVIAFFSASIAGGLELQADRQKVIKSSPPPDMSNGSFTMSPASQPHERLTMDAECLRDSDDVYRKAHRDRLSEEKPKEASSHTFGVPEHEKSAMTKKESDQYNFVPGTNSTTRFIDETPNREMEAMAEEESSRLKSQESLFDADYTDALMNVRSARIESVPTPDGSQPEIPSDYDLNHVGNEQLLDEVEDALRQEKPMPSKIKESIPSSLKREGRQPSVSLPVAQCSKAEEEASNEVARETTTETEELPKSMTDKLGAIDSVLHTITGEPVSAGFLDNEAIRNRSKSTQRSESMSPTANKDNVEHEQTSKASKGADDNLSKKGSKEEIPGFQNEANLKNPTDEQEQMPKDEQSQISRCHITRGLSGVPDSNDVSGQQKTPTASHLSQDISLNIPEEKHPSLASEHIDLVEPPANADDTSHIETTLKALEGQRTTEGVHPDSAAPPEDSDKMQSTVTDAKDVTAGKIGSAFEARWTTDVEEDGTLMSESQSKFPEEKPVLQEGELLPKETALTEGPDHLSINQSGETFIQTPLAVEHEKAAKEERDNSPQVAYDNLRRKGSTEEILGTKNLSFPKLPVQELDIIRADGEEQHGGLPDSTDVSGHQTSPTASHLSQDISLNI</sequence>
<proteinExistence type="predicted"/>